<sequence length="223" mass="23594">MKSSLWQAVKLVFVKEFTVGMRFKAAWAAMFMFALTTLACVSLALQGGGLEPKLSAALLWIIIFFASMAGADRVFADEDTAGTLLTLKLYGGAQPVLWGKMLYTFFLLLVLSFFIAPLFLVLTGTEAVAGGVFLLTLFLGTAGLAAAGTLLAALTTGAQVKSGLFSVLMLPVILPVFLPAIFLTAAAFGAGEVPVSFLGGMALYDAILAMGASVLFDYLWYED</sequence>
<keyword evidence="5" id="KW-0201">Cytochrome c-type biogenesis</keyword>
<evidence type="ECO:0000256" key="7">
    <source>
        <dbReference type="ARBA" id="ARBA00023136"/>
    </source>
</evidence>
<accession>A0A1H0SG47</accession>
<dbReference type="EMBL" id="FNJQ01000017">
    <property type="protein sequence ID" value="SDP40677.1"/>
    <property type="molecule type" value="Genomic_DNA"/>
</dbReference>
<keyword evidence="4 8" id="KW-0812">Transmembrane</keyword>
<dbReference type="GO" id="GO:0015232">
    <property type="term" value="F:heme transmembrane transporter activity"/>
    <property type="evidence" value="ECO:0007669"/>
    <property type="project" value="InterPro"/>
</dbReference>
<proteinExistence type="inferred from homology"/>
<protein>
    <submittedName>
        <fullName evidence="9">Heme exporter protein B</fullName>
    </submittedName>
</protein>
<dbReference type="GO" id="GO:0005886">
    <property type="term" value="C:plasma membrane"/>
    <property type="evidence" value="ECO:0007669"/>
    <property type="project" value="TreeGrafter"/>
</dbReference>
<keyword evidence="3" id="KW-0813">Transport</keyword>
<evidence type="ECO:0000256" key="1">
    <source>
        <dbReference type="ARBA" id="ARBA00004141"/>
    </source>
</evidence>
<evidence type="ECO:0000313" key="9">
    <source>
        <dbReference type="EMBL" id="SDP40677.1"/>
    </source>
</evidence>
<dbReference type="PANTHER" id="PTHR30070">
    <property type="entry name" value="HEME EXPORTER PROTEIN B"/>
    <property type="match status" value="1"/>
</dbReference>
<feature type="transmembrane region" description="Helical" evidence="8">
    <location>
        <begin position="128"/>
        <end position="152"/>
    </location>
</feature>
<evidence type="ECO:0000256" key="3">
    <source>
        <dbReference type="ARBA" id="ARBA00022448"/>
    </source>
</evidence>
<evidence type="ECO:0000256" key="6">
    <source>
        <dbReference type="ARBA" id="ARBA00022989"/>
    </source>
</evidence>
<comment type="subcellular location">
    <subcellularLocation>
        <location evidence="1">Membrane</location>
        <topology evidence="1">Multi-pass membrane protein</topology>
    </subcellularLocation>
</comment>
<feature type="transmembrane region" description="Helical" evidence="8">
    <location>
        <begin position="25"/>
        <end position="45"/>
    </location>
</feature>
<feature type="transmembrane region" description="Helical" evidence="8">
    <location>
        <begin position="164"/>
        <end position="189"/>
    </location>
</feature>
<dbReference type="OrthoDB" id="9805059at2"/>
<dbReference type="InterPro" id="IPR003544">
    <property type="entry name" value="Cyt_c_biogenesis_CcmB"/>
</dbReference>
<dbReference type="GO" id="GO:1903607">
    <property type="term" value="P:cytochrome c biosynthetic process"/>
    <property type="evidence" value="ECO:0007669"/>
    <property type="project" value="TreeGrafter"/>
</dbReference>
<dbReference type="PANTHER" id="PTHR30070:SF1">
    <property type="entry name" value="CYTOCHROME C BIOGENESIS B-RELATED"/>
    <property type="match status" value="1"/>
</dbReference>
<feature type="transmembrane region" description="Helical" evidence="8">
    <location>
        <begin position="57"/>
        <end position="76"/>
    </location>
</feature>
<reference evidence="9 10" key="1">
    <citation type="submission" date="2016-10" db="EMBL/GenBank/DDBJ databases">
        <authorList>
            <person name="de Groot N.N."/>
        </authorList>
    </citation>
    <scope>NUCLEOTIDE SEQUENCE [LARGE SCALE GENOMIC DNA]</scope>
    <source>
        <strain evidence="9 10">S137</strain>
    </source>
</reference>
<keyword evidence="7 8" id="KW-0472">Membrane</keyword>
<dbReference type="AlphaFoldDB" id="A0A1H0SG47"/>
<dbReference type="PRINTS" id="PR01414">
    <property type="entry name" value="CCMBBIOGNSIS"/>
</dbReference>
<comment type="similarity">
    <text evidence="2">Belongs to the CcmB/CycW/HelB family.</text>
</comment>
<feature type="transmembrane region" description="Helical" evidence="8">
    <location>
        <begin position="201"/>
        <end position="221"/>
    </location>
</feature>
<gene>
    <name evidence="9" type="ORF">SAMN05216366_11756</name>
</gene>
<name>A0A1H0SG47_SELRU</name>
<evidence type="ECO:0000256" key="5">
    <source>
        <dbReference type="ARBA" id="ARBA00022748"/>
    </source>
</evidence>
<dbReference type="RefSeq" id="WP_074572417.1">
    <property type="nucleotide sequence ID" value="NZ_FNJQ01000017.1"/>
</dbReference>
<dbReference type="GO" id="GO:0017004">
    <property type="term" value="P:cytochrome complex assembly"/>
    <property type="evidence" value="ECO:0007669"/>
    <property type="project" value="UniProtKB-KW"/>
</dbReference>
<feature type="transmembrane region" description="Helical" evidence="8">
    <location>
        <begin position="97"/>
        <end position="122"/>
    </location>
</feature>
<dbReference type="Proteomes" id="UP000182412">
    <property type="component" value="Unassembled WGS sequence"/>
</dbReference>
<evidence type="ECO:0000256" key="4">
    <source>
        <dbReference type="ARBA" id="ARBA00022692"/>
    </source>
</evidence>
<organism evidence="9 10">
    <name type="scientific">Selenomonas ruminantium</name>
    <dbReference type="NCBI Taxonomy" id="971"/>
    <lineage>
        <taxon>Bacteria</taxon>
        <taxon>Bacillati</taxon>
        <taxon>Bacillota</taxon>
        <taxon>Negativicutes</taxon>
        <taxon>Selenomonadales</taxon>
        <taxon>Selenomonadaceae</taxon>
        <taxon>Selenomonas</taxon>
    </lineage>
</organism>
<evidence type="ECO:0000313" key="10">
    <source>
        <dbReference type="Proteomes" id="UP000182412"/>
    </source>
</evidence>
<evidence type="ECO:0000256" key="8">
    <source>
        <dbReference type="SAM" id="Phobius"/>
    </source>
</evidence>
<dbReference type="Pfam" id="PF03379">
    <property type="entry name" value="CcmB"/>
    <property type="match status" value="1"/>
</dbReference>
<keyword evidence="6 8" id="KW-1133">Transmembrane helix</keyword>
<evidence type="ECO:0000256" key="2">
    <source>
        <dbReference type="ARBA" id="ARBA00010544"/>
    </source>
</evidence>